<organism evidence="2">
    <name type="scientific">Candidatus Enterococcus mansonii</name>
    <dbReference type="NCBI Taxonomy" id="1834181"/>
    <lineage>
        <taxon>Bacteria</taxon>
        <taxon>Bacillati</taxon>
        <taxon>Bacillota</taxon>
        <taxon>Bacilli</taxon>
        <taxon>Lactobacillales</taxon>
        <taxon>Enterococcaceae</taxon>
        <taxon>Enterococcus</taxon>
    </lineage>
</organism>
<reference evidence="1 3" key="2">
    <citation type="submission" date="2018-07" db="EMBL/GenBank/DDBJ databases">
        <title>The Genome Sequence of Enterococcus sp. DIV0659b.</title>
        <authorList>
            <consortium name="The Broad Institute Genomics Platform"/>
            <consortium name="The Broad Institute Genomic Center for Infectious Diseases"/>
            <person name="Earl A."/>
            <person name="Manson A."/>
            <person name="Schwartman J."/>
            <person name="Gilmore M."/>
            <person name="Abouelleil A."/>
            <person name="Cao P."/>
            <person name="Chapman S."/>
            <person name="Cusick C."/>
            <person name="Shea T."/>
            <person name="Young S."/>
            <person name="Neafsey D."/>
            <person name="Nusbaum C."/>
            <person name="Birren B."/>
        </authorList>
    </citation>
    <scope>NUCLEOTIDE SEQUENCE [LARGE SCALE GENOMIC DNA]</scope>
    <source>
        <strain evidence="1 3">4G2_DIV0659</strain>
    </source>
</reference>
<name>A0A242CGS1_9ENTE</name>
<sequence>MGVKSSLSVAGNVSTSFSQSANALNNVKRATNIATRTNVSGNEIAKETVTTFEKDLKQLATSIVSAGKNIHSVAKDFSEIDLNAAKQFQLNASPMDRWFK</sequence>
<accession>A0A242CGS1</accession>
<dbReference type="InterPro" id="IPR021477">
    <property type="entry name" value="TVIIS_effector_SACOL2603_fam"/>
</dbReference>
<dbReference type="NCBIfam" id="TIGR04197">
    <property type="entry name" value="T7SS_SACOL2603"/>
    <property type="match status" value="1"/>
</dbReference>
<comment type="caution">
    <text evidence="2">The sequence shown here is derived from an EMBL/GenBank/DDBJ whole genome shotgun (WGS) entry which is preliminary data.</text>
</comment>
<dbReference type="AlphaFoldDB" id="A0A242CGS1"/>
<dbReference type="STRING" id="1834181.A5880_000090"/>
<keyword evidence="3" id="KW-1185">Reference proteome</keyword>
<dbReference type="RefSeq" id="WP_086329070.1">
    <property type="nucleotide sequence ID" value="NZ_NGLE02000001.1"/>
</dbReference>
<dbReference type="OrthoDB" id="2194772at2"/>
<evidence type="ECO:0000313" key="1">
    <source>
        <dbReference type="EMBL" id="MEI5994599.1"/>
    </source>
</evidence>
<evidence type="ECO:0008006" key="4">
    <source>
        <dbReference type="Google" id="ProtNLM"/>
    </source>
</evidence>
<dbReference type="Proteomes" id="UP000195139">
    <property type="component" value="Unassembled WGS sequence"/>
</dbReference>
<evidence type="ECO:0000313" key="2">
    <source>
        <dbReference type="EMBL" id="OTO09411.1"/>
    </source>
</evidence>
<dbReference type="EMBL" id="NGLE02000001">
    <property type="protein sequence ID" value="MEI5994599.1"/>
    <property type="molecule type" value="Genomic_DNA"/>
</dbReference>
<proteinExistence type="predicted"/>
<evidence type="ECO:0000313" key="3">
    <source>
        <dbReference type="Proteomes" id="UP000195139"/>
    </source>
</evidence>
<protein>
    <recommendedName>
        <fullName evidence="4">Type VII secretion effector</fullName>
    </recommendedName>
</protein>
<gene>
    <name evidence="2" type="ORF">A5880_000090</name>
    <name evidence="1" type="ORF">A5880_002185</name>
</gene>
<dbReference type="EMBL" id="NGLE01000001">
    <property type="protein sequence ID" value="OTO09411.1"/>
    <property type="molecule type" value="Genomic_DNA"/>
</dbReference>
<reference evidence="2" key="1">
    <citation type="submission" date="2017-05" db="EMBL/GenBank/DDBJ databases">
        <title>The Genome Sequence of Enterococcus sp. 4G2_DIV0659.</title>
        <authorList>
            <consortium name="The Broad Institute Genomics Platform"/>
            <consortium name="The Broad Institute Genomic Center for Infectious Diseases"/>
            <person name="Earl A."/>
            <person name="Manson A."/>
            <person name="Schwartman J."/>
            <person name="Gilmore M."/>
            <person name="Abouelleil A."/>
            <person name="Cao P."/>
            <person name="Chapman S."/>
            <person name="Cusick C."/>
            <person name="Shea T."/>
            <person name="Young S."/>
            <person name="Neafsey D."/>
            <person name="Nusbaum C."/>
            <person name="Birren B."/>
        </authorList>
    </citation>
    <scope>NUCLEOTIDE SEQUENCE [LARGE SCALE GENOMIC DNA]</scope>
    <source>
        <strain evidence="2">4G2_DIV0659</strain>
    </source>
</reference>